<dbReference type="FunFam" id="1.20.58.740:FF:000004">
    <property type="entry name" value="Dedicator of cytokinesis protein 1"/>
    <property type="match status" value="1"/>
</dbReference>
<evidence type="ECO:0000259" key="11">
    <source>
        <dbReference type="PROSITE" id="PS51651"/>
    </source>
</evidence>
<dbReference type="InterPro" id="IPR046769">
    <property type="entry name" value="DOCKER_Lobe_A"/>
</dbReference>
<dbReference type="Pfam" id="PF23554">
    <property type="entry name" value="TPR_DOCK"/>
    <property type="match status" value="1"/>
</dbReference>
<evidence type="ECO:0000256" key="8">
    <source>
        <dbReference type="SAM" id="MobiDB-lite"/>
    </source>
</evidence>
<feature type="domain" description="C2 DOCK-type" evidence="10">
    <location>
        <begin position="577"/>
        <end position="763"/>
    </location>
</feature>
<accession>A0A1V9XFG6</accession>
<dbReference type="InterPro" id="IPR043161">
    <property type="entry name" value="DOCK_C_lobe_A"/>
</dbReference>
<evidence type="ECO:0000256" key="6">
    <source>
        <dbReference type="PROSITE-ProRule" id="PRU00192"/>
    </source>
</evidence>
<feature type="compositionally biased region" description="Gly residues" evidence="8">
    <location>
        <begin position="1983"/>
        <end position="1993"/>
    </location>
</feature>
<feature type="compositionally biased region" description="Polar residues" evidence="8">
    <location>
        <begin position="2047"/>
        <end position="2063"/>
    </location>
</feature>
<dbReference type="InterPro" id="IPR026791">
    <property type="entry name" value="DOCK"/>
</dbReference>
<feature type="compositionally biased region" description="Low complexity" evidence="8">
    <location>
        <begin position="2088"/>
        <end position="2098"/>
    </location>
</feature>
<feature type="region of interest" description="Disordered" evidence="8">
    <location>
        <begin position="447"/>
        <end position="466"/>
    </location>
</feature>
<dbReference type="OrthoDB" id="18896at2759"/>
<keyword evidence="4" id="KW-0597">Phosphoprotein</keyword>
<dbReference type="InterPro" id="IPR035892">
    <property type="entry name" value="C2_domain_sf"/>
</dbReference>
<dbReference type="InterPro" id="IPR036028">
    <property type="entry name" value="SH3-like_dom_sf"/>
</dbReference>
<evidence type="ECO:0000259" key="9">
    <source>
        <dbReference type="PROSITE" id="PS50002"/>
    </source>
</evidence>
<dbReference type="Pfam" id="PF07653">
    <property type="entry name" value="SH3_2"/>
    <property type="match status" value="1"/>
</dbReference>
<keyword evidence="2 6" id="KW-0728">SH3 domain</keyword>
<evidence type="ECO:0000256" key="1">
    <source>
        <dbReference type="ARBA" id="ARBA00004496"/>
    </source>
</evidence>
<feature type="compositionally biased region" description="Polar residues" evidence="8">
    <location>
        <begin position="454"/>
        <end position="463"/>
    </location>
</feature>
<dbReference type="Pfam" id="PF20422">
    <property type="entry name" value="DHR-2_Lobe_B"/>
    <property type="match status" value="1"/>
</dbReference>
<dbReference type="InterPro" id="IPR001452">
    <property type="entry name" value="SH3_domain"/>
</dbReference>
<dbReference type="GO" id="GO:0016477">
    <property type="term" value="P:cell migration"/>
    <property type="evidence" value="ECO:0007669"/>
    <property type="project" value="TreeGrafter"/>
</dbReference>
<dbReference type="PANTHER" id="PTHR45653:SF10">
    <property type="entry name" value="MYOBLAST CITY, ISOFORM B"/>
    <property type="match status" value="1"/>
</dbReference>
<keyword evidence="5" id="KW-0344">Guanine-nucleotide releasing factor</keyword>
<dbReference type="PROSITE" id="PS51651">
    <property type="entry name" value="DOCKER"/>
    <property type="match status" value="1"/>
</dbReference>
<evidence type="ECO:0000256" key="2">
    <source>
        <dbReference type="ARBA" id="ARBA00022443"/>
    </source>
</evidence>
<dbReference type="InterPro" id="IPR027357">
    <property type="entry name" value="DOCKER_dom"/>
</dbReference>
<dbReference type="InterPro" id="IPR056372">
    <property type="entry name" value="TPR_DOCK"/>
</dbReference>
<dbReference type="InterPro" id="IPR016024">
    <property type="entry name" value="ARM-type_fold"/>
</dbReference>
<dbReference type="InterPro" id="IPR046773">
    <property type="entry name" value="DOCKER_Lobe_C"/>
</dbReference>
<feature type="region of interest" description="Disordered" evidence="8">
    <location>
        <begin position="1"/>
        <end position="50"/>
    </location>
</feature>
<name>A0A1V9XFG6_9ACAR</name>
<feature type="region of interest" description="Disordered" evidence="8">
    <location>
        <begin position="2045"/>
        <end position="2098"/>
    </location>
</feature>
<dbReference type="Pfam" id="PF16172">
    <property type="entry name" value="DOCK_N"/>
    <property type="match status" value="1"/>
</dbReference>
<protein>
    <submittedName>
        <fullName evidence="12">Dedicator of cytokinesis protein 1-like</fullName>
    </submittedName>
</protein>
<evidence type="ECO:0000256" key="3">
    <source>
        <dbReference type="ARBA" id="ARBA00022490"/>
    </source>
</evidence>
<organism evidence="12 13">
    <name type="scientific">Tropilaelaps mercedesae</name>
    <dbReference type="NCBI Taxonomy" id="418985"/>
    <lineage>
        <taxon>Eukaryota</taxon>
        <taxon>Metazoa</taxon>
        <taxon>Ecdysozoa</taxon>
        <taxon>Arthropoda</taxon>
        <taxon>Chelicerata</taxon>
        <taxon>Arachnida</taxon>
        <taxon>Acari</taxon>
        <taxon>Parasitiformes</taxon>
        <taxon>Mesostigmata</taxon>
        <taxon>Gamasina</taxon>
        <taxon>Dermanyssoidea</taxon>
        <taxon>Laelapidae</taxon>
        <taxon>Tropilaelaps</taxon>
    </lineage>
</organism>
<dbReference type="Gene3D" id="1.20.1270.350">
    <property type="entry name" value="Dedicator of cytokinesis N-terminal subdomain"/>
    <property type="match status" value="1"/>
</dbReference>
<dbReference type="Pfam" id="PF14429">
    <property type="entry name" value="DOCK-C2"/>
    <property type="match status" value="1"/>
</dbReference>
<dbReference type="Pfam" id="PF06920">
    <property type="entry name" value="DHR-2_Lobe_A"/>
    <property type="match status" value="1"/>
</dbReference>
<dbReference type="GO" id="GO:0031267">
    <property type="term" value="F:small GTPase binding"/>
    <property type="evidence" value="ECO:0007669"/>
    <property type="project" value="TreeGrafter"/>
</dbReference>
<feature type="domain" description="SH3" evidence="9">
    <location>
        <begin position="132"/>
        <end position="191"/>
    </location>
</feature>
<evidence type="ECO:0000256" key="4">
    <source>
        <dbReference type="ARBA" id="ARBA00022553"/>
    </source>
</evidence>
<dbReference type="GO" id="GO:0005886">
    <property type="term" value="C:plasma membrane"/>
    <property type="evidence" value="ECO:0007669"/>
    <property type="project" value="TreeGrafter"/>
</dbReference>
<dbReference type="InterPro" id="IPR043162">
    <property type="entry name" value="DOCK_C_lobe_C"/>
</dbReference>
<feature type="non-terminal residue" evidence="12">
    <location>
        <position position="1"/>
    </location>
</feature>
<dbReference type="Pfam" id="PF20421">
    <property type="entry name" value="DHR-2_Lobe_C"/>
    <property type="match status" value="1"/>
</dbReference>
<dbReference type="InterPro" id="IPR042455">
    <property type="entry name" value="DOCK_N_sub1"/>
</dbReference>
<dbReference type="GO" id="GO:0005737">
    <property type="term" value="C:cytoplasm"/>
    <property type="evidence" value="ECO:0007669"/>
    <property type="project" value="UniProtKB-SubCell"/>
</dbReference>
<dbReference type="CDD" id="cd11872">
    <property type="entry name" value="SH3_DOCK_AB"/>
    <property type="match status" value="1"/>
</dbReference>
<dbReference type="GO" id="GO:0007264">
    <property type="term" value="P:small GTPase-mediated signal transduction"/>
    <property type="evidence" value="ECO:0007669"/>
    <property type="project" value="InterPro"/>
</dbReference>
<comment type="caution">
    <text evidence="12">The sequence shown here is derived from an EMBL/GenBank/DDBJ whole genome shotgun (WGS) entry which is preliminary data.</text>
</comment>
<dbReference type="STRING" id="418985.A0A1V9XFG6"/>
<dbReference type="InterPro" id="IPR027007">
    <property type="entry name" value="C2_DOCK-type_domain"/>
</dbReference>
<dbReference type="PROSITE" id="PS51650">
    <property type="entry name" value="C2_DOCK"/>
    <property type="match status" value="1"/>
</dbReference>
<dbReference type="InterPro" id="IPR046770">
    <property type="entry name" value="DOCKER_Lobe_B"/>
</dbReference>
<feature type="compositionally biased region" description="Low complexity" evidence="8">
    <location>
        <begin position="1917"/>
        <end position="1931"/>
    </location>
</feature>
<gene>
    <name evidence="12" type="ORF">BIW11_10472</name>
</gene>
<dbReference type="GO" id="GO:0005085">
    <property type="term" value="F:guanyl-nucleotide exchange factor activity"/>
    <property type="evidence" value="ECO:0007669"/>
    <property type="project" value="UniProtKB-KW"/>
</dbReference>
<dbReference type="Gene3D" id="2.60.40.150">
    <property type="entry name" value="C2 domain"/>
    <property type="match status" value="1"/>
</dbReference>
<dbReference type="GO" id="GO:0007520">
    <property type="term" value="P:myoblast fusion"/>
    <property type="evidence" value="ECO:0007669"/>
    <property type="project" value="TreeGrafter"/>
</dbReference>
<evidence type="ECO:0000313" key="13">
    <source>
        <dbReference type="Proteomes" id="UP000192247"/>
    </source>
</evidence>
<evidence type="ECO:0000256" key="7">
    <source>
        <dbReference type="PROSITE-ProRule" id="PRU00983"/>
    </source>
</evidence>
<dbReference type="SUPFAM" id="SSF50044">
    <property type="entry name" value="SH3-domain"/>
    <property type="match status" value="1"/>
</dbReference>
<feature type="compositionally biased region" description="Basic and acidic residues" evidence="8">
    <location>
        <begin position="1859"/>
        <end position="1868"/>
    </location>
</feature>
<feature type="region of interest" description="Disordered" evidence="8">
    <location>
        <begin position="1813"/>
        <end position="2019"/>
    </location>
</feature>
<dbReference type="PANTHER" id="PTHR45653">
    <property type="entry name" value="DEDICATOR OF CYTOKINESIS"/>
    <property type="match status" value="1"/>
</dbReference>
<dbReference type="SUPFAM" id="SSF48371">
    <property type="entry name" value="ARM repeat"/>
    <property type="match status" value="1"/>
</dbReference>
<evidence type="ECO:0000259" key="10">
    <source>
        <dbReference type="PROSITE" id="PS51650"/>
    </source>
</evidence>
<proteinExistence type="inferred from homology"/>
<comment type="subcellular location">
    <subcellularLocation>
        <location evidence="1">Cytoplasm</location>
    </subcellularLocation>
</comment>
<dbReference type="InParanoid" id="A0A1V9XFG6"/>
<dbReference type="Gene3D" id="1.20.58.740">
    <property type="match status" value="1"/>
</dbReference>
<dbReference type="InterPro" id="IPR032376">
    <property type="entry name" value="DOCK_N"/>
</dbReference>
<evidence type="ECO:0000256" key="5">
    <source>
        <dbReference type="ARBA" id="ARBA00022658"/>
    </source>
</evidence>
<dbReference type="EMBL" id="MNPL01012059">
    <property type="protein sequence ID" value="OQR72305.1"/>
    <property type="molecule type" value="Genomic_DNA"/>
</dbReference>
<feature type="domain" description="DOCKER" evidence="11">
    <location>
        <begin position="1383"/>
        <end position="1797"/>
    </location>
</feature>
<sequence>GQQAAKKKSGGVLATDGRPEFFIDQDARSGCGGHSASDTPPGVQPRSRHGDSAQFEKIAGVESICDGVMAQTCLIVSCYTLTDAGAEAKVISGRLATSGQSPISVPHQGQKPASKAARTIARMKWTPVSDKQKYGVAIANFSHDKPHRLQLTVGETVHILEENGDWYYGTNMRNRRIRGIFPKNYIAIKDCHVDKITTIEEVIPKEPAIIKEITSVLREWGPLWKQLYLRSRTSFDTVRSYMFELVEARRKILSGTLPMDELREIKQKVISRIEMGNALLDLDIVVRDSNGNIMNPEFTSTIAVYAAHVEAAERIALQKSAQAQKAQDPYSYNITNNVLKRQRTGTVSSASGNMAATHCLNMMVVFRRFEGGKIIDDVDLIMSLYDPKEARFITENYVVRWTKTSTANTFDYNSMRCLFTDLGSRDLRRERVCFVCQVVRIGPMEMRDPETRKSGNIGNITGKTKTESGDMRRPFGVAVLDVTAILKGQTEADEDKPTFVPCVPCGEHESLDALIRKVANLSKEVTQKEQRGLYLSFKALRGDQKTVREENPHLISGTTCLARKMGFPEIILPGDVRNDLYLNVLQAEFARGGVKTGGNIQVTVRVCDAHGHVLPGVISVGAGTENTSEYQSLIFYHEDKPKWSETFKVDVPIEDFYNAHLRFTFRHRSSNEAKDKAERPFGMSFVRLMQSNGTTLSDKVHDLLIYRIDNKKFADNDASYLDSLPSTREELAELSNGGSSIGNGKFGLSLSSKDSFQISTLVCSTKLTQNVDLLGLLKWFDNKADLQRYLMALMKVDGEEVVKFLQDILDALFTILGQNGDSEVYDNLVFECLVFLIGLISDRKYQHFRPVLDLYIQENFSATLAYSKLIMVLRYYIEHLGAPNTQTDSPGGIHLRAVRSLEYLLKFIVHSRKLFAHLNEESDAEAFADSLDALLCSITKLMAVRGDRPEGLAELQDACLRYFPCVISDVLEVFDGPRLAAIVTQLINSVPPGRLMAQKLTCMKDVIKSRLFDDRNCRDVLLPCFCGHIRSLLDNFDCEDMRKVEPHSLREFELAVETSSEMLLALFGGDDTSNDITTVMMTVLRAVIQTVIRLDWSSPLVGSVVALMVDIFRQMNDFHFKSYMGHFVTDTDLTDFLMEILLVFKDLVRKTVYPRDWCDMIMLQNAVTLRCLRHFSQTIKERFLRVFNEQVWNNFFHCAIAFMTQESLQLEQFSPNKRDKLILRYKDMRRETGYEVRSMWFSLNEHKIRFIPAMVGPILEMTMIPESDLRKSTIPIFFDMMQCEFYSTLQTGTKGHFGLFENEFITKLDVLVEGGKADPEYQKLFCDLLQRLVENHSGLRISGTRFVKTAGGLMDRLLQYRSIANDESKENRMSCTVNLLEFYNEINRKEMYIRYLHKLCDLHLECENFIEAGFALKQHARLLTWSDEVLPSLLRSSKYPHCDTHKDLKEQLYYDIVANFDKGRLWEAGLGLCKELDALYENETYDYSQLSQIHGKISTFYDNIMKVLRPKPEYFRVGYYGRGFPAFLQNKVFVYRGKEYERLADFSARLLNQFPNAVLLTKLTEPDDEVTKSNRQYLQINHVEPVMAHQERFRGKAVHDNILRYYKVNEVREFTFDRLMRKTPSGSGEENEFANMWVERKTLEIAHPLPGLLRWFVVVRTKTIEVSPIQHAIETMEKTNSKLIESIQQQKCDSSTPLSPFTMQLSGIIEPAVNGGITNYEKAFFTDEAMQNMTPQDIEFLPVLQRTIALLVPILGEGLRVHRMRMLDNIRQHHEHMEECFVDLREHIERNYGVAALPAELADGNQRRAMRSLISQPPTVRAEHREREREDSGSFAAFVAPDGGKNSRSWKPNLTLSRKSRDNRERESSSGSGGGPVSSGVTAANRRNSGAASDNGLEHHGGECCDSGGQLRKKTNSASTHSLSSMSASGGDMDRSIIELSEPLVTQRPPRAEQERRSRPSSAQYARNPLSPSPLGDGVDAPGSGGYNGGGFFGLQHQDSLPASFPDQDTPPPLPAKVNSIDSAMAPMTLVGAGALVGAAQSSLGSVASSGNLSGGSVPTSMSVGGGLDDVVALRKLPPKLKPPPLPAKELASASPKK</sequence>
<keyword evidence="3" id="KW-0963">Cytoplasm</keyword>
<reference evidence="12 13" key="1">
    <citation type="journal article" date="2017" name="Gigascience">
        <title>Draft genome of the honey bee ectoparasitic mite, Tropilaelaps mercedesae, is shaped by the parasitic life history.</title>
        <authorList>
            <person name="Dong X."/>
            <person name="Armstrong S.D."/>
            <person name="Xia D."/>
            <person name="Makepeace B.L."/>
            <person name="Darby A.C."/>
            <person name="Kadowaki T."/>
        </authorList>
    </citation>
    <scope>NUCLEOTIDE SEQUENCE [LARGE SCALE GENOMIC DNA]</scope>
    <source>
        <strain evidence="12">Wuxi-XJTLU</strain>
    </source>
</reference>
<feature type="compositionally biased region" description="Basic and acidic residues" evidence="8">
    <location>
        <begin position="17"/>
        <end position="27"/>
    </location>
</feature>
<comment type="similarity">
    <text evidence="7">Belongs to the DOCK family.</text>
</comment>
<dbReference type="Proteomes" id="UP000192247">
    <property type="component" value="Unassembled WGS sequence"/>
</dbReference>
<feature type="compositionally biased region" description="Basic and acidic residues" evidence="8">
    <location>
        <begin position="1821"/>
        <end position="1832"/>
    </location>
</feature>
<dbReference type="Gene3D" id="1.25.40.410">
    <property type="match status" value="1"/>
</dbReference>
<dbReference type="PROSITE" id="PS50002">
    <property type="entry name" value="SH3"/>
    <property type="match status" value="1"/>
</dbReference>
<dbReference type="Gene3D" id="2.30.30.40">
    <property type="entry name" value="SH3 Domains"/>
    <property type="match status" value="1"/>
</dbReference>
<dbReference type="SMART" id="SM00326">
    <property type="entry name" value="SH3"/>
    <property type="match status" value="1"/>
</dbReference>
<keyword evidence="13" id="KW-1185">Reference proteome</keyword>
<evidence type="ECO:0000313" key="12">
    <source>
        <dbReference type="EMBL" id="OQR72305.1"/>
    </source>
</evidence>
<dbReference type="FunCoup" id="A0A1V9XFG6">
    <property type="interactions" value="550"/>
</dbReference>
<feature type="compositionally biased region" description="Polar residues" evidence="8">
    <location>
        <begin position="1846"/>
        <end position="1857"/>
    </location>
</feature>